<name>A0A2V1GV26_9GAMM</name>
<proteinExistence type="predicted"/>
<evidence type="ECO:0000313" key="2">
    <source>
        <dbReference type="Proteomes" id="UP000244906"/>
    </source>
</evidence>
<reference evidence="1 2" key="1">
    <citation type="submission" date="2018-04" db="EMBL/GenBank/DDBJ databases">
        <title>Thalassorhabdus spongiae gen. nov., sp. nov., isolated from a marine sponge in South-West Iceland.</title>
        <authorList>
            <person name="Knobloch S."/>
            <person name="Daussin A."/>
            <person name="Johannsson R."/>
            <person name="Marteinsson V.T."/>
        </authorList>
    </citation>
    <scope>NUCLEOTIDE SEQUENCE [LARGE SCALE GENOMIC DNA]</scope>
    <source>
        <strain evidence="1 2">Hp12</strain>
    </source>
</reference>
<comment type="caution">
    <text evidence="1">The sequence shown here is derived from an EMBL/GenBank/DDBJ whole genome shotgun (WGS) entry which is preliminary data.</text>
</comment>
<dbReference type="EMBL" id="QDDL01000003">
    <property type="protein sequence ID" value="PVZ69541.1"/>
    <property type="molecule type" value="Genomic_DNA"/>
</dbReference>
<accession>A0A2V1GV26</accession>
<sequence length="95" mass="10595">MNKVTAKFDSRVCKALATATEKANAISGFSHFSHQADWSNFPNSLMVSCHFQDAAQSVDSLLLEEKMAKLLQANLLKQGIKFKDIRKNIKLVTQP</sequence>
<protein>
    <submittedName>
        <fullName evidence="1">Fis family transcriptional regulator</fullName>
    </submittedName>
</protein>
<dbReference type="OrthoDB" id="6227951at2"/>
<organism evidence="1 2">
    <name type="scientific">Pelagibaculum spongiae</name>
    <dbReference type="NCBI Taxonomy" id="2080658"/>
    <lineage>
        <taxon>Bacteria</taxon>
        <taxon>Pseudomonadati</taxon>
        <taxon>Pseudomonadota</taxon>
        <taxon>Gammaproteobacteria</taxon>
        <taxon>Oceanospirillales</taxon>
        <taxon>Pelagibaculum</taxon>
    </lineage>
</organism>
<dbReference type="RefSeq" id="WP_116686876.1">
    <property type="nucleotide sequence ID" value="NZ_CAWNYD010000003.1"/>
</dbReference>
<keyword evidence="2" id="KW-1185">Reference proteome</keyword>
<dbReference type="AlphaFoldDB" id="A0A2V1GV26"/>
<dbReference type="Proteomes" id="UP000244906">
    <property type="component" value="Unassembled WGS sequence"/>
</dbReference>
<evidence type="ECO:0000313" key="1">
    <source>
        <dbReference type="EMBL" id="PVZ69541.1"/>
    </source>
</evidence>
<gene>
    <name evidence="1" type="ORF">DC094_09475</name>
</gene>